<gene>
    <name evidence="2" type="ORF">SS7213T_09674</name>
</gene>
<feature type="transmembrane region" description="Helical" evidence="1">
    <location>
        <begin position="54"/>
        <end position="70"/>
    </location>
</feature>
<keyword evidence="1" id="KW-0472">Membrane</keyword>
<keyword evidence="3" id="KW-1185">Reference proteome</keyword>
<comment type="caution">
    <text evidence="2">The sequence shown here is derived from an EMBL/GenBank/DDBJ whole genome shotgun (WGS) entry which is preliminary data.</text>
</comment>
<feature type="transmembrane region" description="Helical" evidence="1">
    <location>
        <begin position="108"/>
        <end position="125"/>
    </location>
</feature>
<organism evidence="2 3">
    <name type="scientific">Staphylococcus simiae CCM 7213 = CCUG 51256</name>
    <dbReference type="NCBI Taxonomy" id="911238"/>
    <lineage>
        <taxon>Bacteria</taxon>
        <taxon>Bacillati</taxon>
        <taxon>Bacillota</taxon>
        <taxon>Bacilli</taxon>
        <taxon>Bacillales</taxon>
        <taxon>Staphylococcaceae</taxon>
        <taxon>Staphylococcus</taxon>
    </lineage>
</organism>
<accession>G5JKC3</accession>
<feature type="transmembrane region" description="Helical" evidence="1">
    <location>
        <begin position="5"/>
        <end position="22"/>
    </location>
</feature>
<keyword evidence="1" id="KW-1133">Transmembrane helix</keyword>
<dbReference type="Proteomes" id="UP000005413">
    <property type="component" value="Unassembled WGS sequence"/>
</dbReference>
<sequence length="132" mass="15813">MIYILISLVLNLIFYGILSVVGLKVNVLLIFIFILTIPIAIAGYFYFKTTNNKLYIFTNIVFLDLYYYMFNLHLMDTPQYHKHFNETLNHLKDDNITLSHYNFNFSDVVFLTIYMVIIFIILSYYKKHKINK</sequence>
<dbReference type="RefSeq" id="WP_002464626.1">
    <property type="nucleotide sequence ID" value="NZ_AEUN01000481.1"/>
</dbReference>
<evidence type="ECO:0000256" key="1">
    <source>
        <dbReference type="SAM" id="Phobius"/>
    </source>
</evidence>
<proteinExistence type="predicted"/>
<keyword evidence="1" id="KW-0812">Transmembrane</keyword>
<dbReference type="EMBL" id="AEUN01000481">
    <property type="protein sequence ID" value="EHJ07347.1"/>
    <property type="molecule type" value="Genomic_DNA"/>
</dbReference>
<reference evidence="2 3" key="1">
    <citation type="journal article" date="2012" name="BMC Genomics">
        <title>Comparative genomic analysis of the genus Staphylococcus including Staphylococcus aureus and its newly described sister species Staphylococcus simiae.</title>
        <authorList>
            <person name="Suzuki H."/>
            <person name="Lefebure T."/>
            <person name="Pavinski Bitar P."/>
            <person name="Stanhope M.J."/>
        </authorList>
    </citation>
    <scope>NUCLEOTIDE SEQUENCE [LARGE SCALE GENOMIC DNA]</scope>
    <source>
        <strain evidence="2 3">CCM 7213</strain>
    </source>
</reference>
<evidence type="ECO:0000313" key="2">
    <source>
        <dbReference type="EMBL" id="EHJ07347.1"/>
    </source>
</evidence>
<name>G5JKC3_9STAP</name>
<dbReference type="NCBIfam" id="NF038270">
    <property type="entry name" value="membran_MsaC"/>
    <property type="match status" value="1"/>
</dbReference>
<protein>
    <submittedName>
        <fullName evidence="2">Uncharacterized protein</fullName>
    </submittedName>
</protein>
<dbReference type="AlphaFoldDB" id="G5JKC3"/>
<evidence type="ECO:0000313" key="3">
    <source>
        <dbReference type="Proteomes" id="UP000005413"/>
    </source>
</evidence>
<dbReference type="PATRIC" id="fig|911238.3.peg.1686"/>
<feature type="transmembrane region" description="Helical" evidence="1">
    <location>
        <begin position="28"/>
        <end position="47"/>
    </location>
</feature>